<evidence type="ECO:0000256" key="4">
    <source>
        <dbReference type="ARBA" id="ARBA00022763"/>
    </source>
</evidence>
<dbReference type="GO" id="GO:0006281">
    <property type="term" value="P:DNA repair"/>
    <property type="evidence" value="ECO:0007669"/>
    <property type="project" value="UniProtKB-UniRule"/>
</dbReference>
<keyword evidence="11 12" id="KW-0742">SOS response</keyword>
<feature type="active site" description="For autocatalytic cleavage activity" evidence="12">
    <location>
        <position position="190"/>
    </location>
</feature>
<dbReference type="InterPro" id="IPR006197">
    <property type="entry name" value="Peptidase_S24_LexA"/>
</dbReference>
<dbReference type="PRINTS" id="PR00726">
    <property type="entry name" value="LEXASERPTASE"/>
</dbReference>
<keyword evidence="8 12" id="KW-0238">DNA-binding</keyword>
<feature type="DNA-binding region" description="H-T-H motif" evidence="12">
    <location>
        <begin position="36"/>
        <end position="56"/>
    </location>
</feature>
<comment type="catalytic activity">
    <reaction evidence="12">
        <text>Hydrolysis of Ala-|-Gly bond in repressor LexA.</text>
        <dbReference type="EC" id="3.4.21.88"/>
    </reaction>
</comment>
<evidence type="ECO:0000256" key="3">
    <source>
        <dbReference type="ARBA" id="ARBA00022705"/>
    </source>
</evidence>
<dbReference type="GO" id="GO:0003677">
    <property type="term" value="F:DNA binding"/>
    <property type="evidence" value="ECO:0007669"/>
    <property type="project" value="UniProtKB-UniRule"/>
</dbReference>
<dbReference type="InterPro" id="IPR015927">
    <property type="entry name" value="Peptidase_S24_S26A/B/C"/>
</dbReference>
<dbReference type="SUPFAM" id="SSF46785">
    <property type="entry name" value="Winged helix' DNA-binding domain"/>
    <property type="match status" value="1"/>
</dbReference>
<evidence type="ECO:0000256" key="12">
    <source>
        <dbReference type="HAMAP-Rule" id="MF_00015"/>
    </source>
</evidence>
<evidence type="ECO:0000256" key="10">
    <source>
        <dbReference type="ARBA" id="ARBA00023204"/>
    </source>
</evidence>
<keyword evidence="6 12" id="KW-0068">Autocatalytic cleavage</keyword>
<evidence type="ECO:0000313" key="16">
    <source>
        <dbReference type="EMBL" id="MBD3690255.1"/>
    </source>
</evidence>
<dbReference type="Pfam" id="PF00717">
    <property type="entry name" value="Peptidase_S24"/>
    <property type="match status" value="1"/>
</dbReference>
<feature type="domain" description="LexA repressor DNA-binding" evidence="15">
    <location>
        <begin position="23"/>
        <end position="73"/>
    </location>
</feature>
<dbReference type="EMBL" id="JACRUO010000003">
    <property type="protein sequence ID" value="MBD3690255.1"/>
    <property type="molecule type" value="Genomic_DNA"/>
</dbReference>
<evidence type="ECO:0000259" key="15">
    <source>
        <dbReference type="Pfam" id="PF01726"/>
    </source>
</evidence>
<reference evidence="16 17" key="1">
    <citation type="submission" date="2020-08" db="EMBL/GenBank/DDBJ databases">
        <title>Winkia gen. nov., sp. nov., isolated from faeces of the Anser albifrons in China.</title>
        <authorList>
            <person name="Liu Q."/>
        </authorList>
    </citation>
    <scope>NUCLEOTIDE SEQUENCE [LARGE SCALE GENOMIC DNA]</scope>
    <source>
        <strain evidence="16 17">C62</strain>
    </source>
</reference>
<comment type="function">
    <text evidence="12">Represses a number of genes involved in the response to DNA damage (SOS response), including recA and lexA. In the presence of single-stranded DNA, RecA interacts with LexA causing an autocatalytic cleavage which disrupts the DNA-binding part of LexA, leading to derepression of the SOS regulon and eventually DNA repair.</text>
</comment>
<dbReference type="InterPro" id="IPR050077">
    <property type="entry name" value="LexA_repressor"/>
</dbReference>
<organism evidence="16 17">
    <name type="scientific">Nanchangia anserum</name>
    <dbReference type="NCBI Taxonomy" id="2692125"/>
    <lineage>
        <taxon>Bacteria</taxon>
        <taxon>Bacillati</taxon>
        <taxon>Actinomycetota</taxon>
        <taxon>Actinomycetes</taxon>
        <taxon>Actinomycetales</taxon>
        <taxon>Actinomycetaceae</taxon>
        <taxon>Nanchangia</taxon>
    </lineage>
</organism>
<dbReference type="NCBIfam" id="TIGR00498">
    <property type="entry name" value="lexA"/>
    <property type="match status" value="1"/>
</dbReference>
<dbReference type="RefSeq" id="WP_191072363.1">
    <property type="nucleotide sequence ID" value="NZ_JACRUO010000003.1"/>
</dbReference>
<keyword evidence="5 12" id="KW-0378">Hydrolase</keyword>
<dbReference type="InterPro" id="IPR036390">
    <property type="entry name" value="WH_DNA-bd_sf"/>
</dbReference>
<evidence type="ECO:0000256" key="11">
    <source>
        <dbReference type="ARBA" id="ARBA00023236"/>
    </source>
</evidence>
<feature type="domain" description="Peptidase S24/S26A/S26B/S26C" evidence="14">
    <location>
        <begin position="111"/>
        <end position="223"/>
    </location>
</feature>
<evidence type="ECO:0000256" key="7">
    <source>
        <dbReference type="ARBA" id="ARBA00023015"/>
    </source>
</evidence>
<dbReference type="GO" id="GO:0045892">
    <property type="term" value="P:negative regulation of DNA-templated transcription"/>
    <property type="evidence" value="ECO:0007669"/>
    <property type="project" value="UniProtKB-UniRule"/>
</dbReference>
<proteinExistence type="inferred from homology"/>
<dbReference type="PANTHER" id="PTHR33516">
    <property type="entry name" value="LEXA REPRESSOR"/>
    <property type="match status" value="1"/>
</dbReference>
<dbReference type="CDD" id="cd06529">
    <property type="entry name" value="S24_LexA-like"/>
    <property type="match status" value="1"/>
</dbReference>
<comment type="caution">
    <text evidence="16">The sequence shown here is derived from an EMBL/GenBank/DDBJ whole genome shotgun (WGS) entry which is preliminary data.</text>
</comment>
<evidence type="ECO:0000256" key="8">
    <source>
        <dbReference type="ARBA" id="ARBA00023125"/>
    </source>
</evidence>
<evidence type="ECO:0000256" key="1">
    <source>
        <dbReference type="ARBA" id="ARBA00007484"/>
    </source>
</evidence>
<evidence type="ECO:0000256" key="13">
    <source>
        <dbReference type="RuleBase" id="RU003991"/>
    </source>
</evidence>
<accession>A0A8I0G981</accession>
<evidence type="ECO:0000256" key="5">
    <source>
        <dbReference type="ARBA" id="ARBA00022801"/>
    </source>
</evidence>
<dbReference type="GO" id="GO:0006260">
    <property type="term" value="P:DNA replication"/>
    <property type="evidence" value="ECO:0007669"/>
    <property type="project" value="UniProtKB-UniRule"/>
</dbReference>
<dbReference type="InterPro" id="IPR006199">
    <property type="entry name" value="LexA_DNA-bd_dom"/>
</dbReference>
<dbReference type="AlphaFoldDB" id="A0A8I0G981"/>
<dbReference type="Gene3D" id="1.10.10.10">
    <property type="entry name" value="Winged helix-like DNA-binding domain superfamily/Winged helix DNA-binding domain"/>
    <property type="match status" value="1"/>
</dbReference>
<evidence type="ECO:0000256" key="9">
    <source>
        <dbReference type="ARBA" id="ARBA00023163"/>
    </source>
</evidence>
<dbReference type="InterPro" id="IPR036286">
    <property type="entry name" value="LexA/Signal_pep-like_sf"/>
</dbReference>
<dbReference type="InterPro" id="IPR039418">
    <property type="entry name" value="LexA-like"/>
</dbReference>
<dbReference type="FunFam" id="2.10.109.10:FF:000001">
    <property type="entry name" value="LexA repressor"/>
    <property type="match status" value="1"/>
</dbReference>
<name>A0A8I0G981_9ACTO</name>
<dbReference type="GO" id="GO:0006508">
    <property type="term" value="P:proteolysis"/>
    <property type="evidence" value="ECO:0007669"/>
    <property type="project" value="InterPro"/>
</dbReference>
<dbReference type="Gene3D" id="2.10.109.10">
    <property type="entry name" value="Umud Fragment, subunit A"/>
    <property type="match status" value="1"/>
</dbReference>
<evidence type="ECO:0000256" key="2">
    <source>
        <dbReference type="ARBA" id="ARBA00022491"/>
    </source>
</evidence>
<dbReference type="Proteomes" id="UP000627538">
    <property type="component" value="Unassembled WGS sequence"/>
</dbReference>
<comment type="similarity">
    <text evidence="1 12 13">Belongs to the peptidase S24 family.</text>
</comment>
<dbReference type="HAMAP" id="MF_00015">
    <property type="entry name" value="LexA"/>
    <property type="match status" value="1"/>
</dbReference>
<feature type="site" description="Cleavage; by autolysis" evidence="12">
    <location>
        <begin position="118"/>
        <end position="119"/>
    </location>
</feature>
<dbReference type="PANTHER" id="PTHR33516:SF2">
    <property type="entry name" value="LEXA REPRESSOR-RELATED"/>
    <property type="match status" value="1"/>
</dbReference>
<dbReference type="GO" id="GO:0009432">
    <property type="term" value="P:SOS response"/>
    <property type="evidence" value="ECO:0007669"/>
    <property type="project" value="UniProtKB-UniRule"/>
</dbReference>
<feature type="active site" description="For autocatalytic cleavage activity" evidence="12">
    <location>
        <position position="153"/>
    </location>
</feature>
<evidence type="ECO:0000259" key="14">
    <source>
        <dbReference type="Pfam" id="PF00717"/>
    </source>
</evidence>
<evidence type="ECO:0000256" key="6">
    <source>
        <dbReference type="ARBA" id="ARBA00022813"/>
    </source>
</evidence>
<keyword evidence="17" id="KW-1185">Reference proteome</keyword>
<keyword evidence="7 12" id="KW-0805">Transcription regulation</keyword>
<dbReference type="GO" id="GO:0004252">
    <property type="term" value="F:serine-type endopeptidase activity"/>
    <property type="evidence" value="ECO:0007669"/>
    <property type="project" value="UniProtKB-UniRule"/>
</dbReference>
<dbReference type="InterPro" id="IPR006200">
    <property type="entry name" value="LexA"/>
</dbReference>
<keyword evidence="2 12" id="KW-0678">Repressor</keyword>
<keyword evidence="4 12" id="KW-0227">DNA damage</keyword>
<dbReference type="Pfam" id="PF01726">
    <property type="entry name" value="LexA_DNA_bind"/>
    <property type="match status" value="1"/>
</dbReference>
<dbReference type="InterPro" id="IPR036388">
    <property type="entry name" value="WH-like_DNA-bd_sf"/>
</dbReference>
<protein>
    <recommendedName>
        <fullName evidence="12">LexA repressor</fullName>
        <ecNumber evidence="12">3.4.21.88</ecNumber>
    </recommendedName>
</protein>
<keyword evidence="10 12" id="KW-0234">DNA repair</keyword>
<sequence length="229" mass="24125">MASPILADLKRRRPTTYATYLAIARAVAADGFAPSLRQLAQAIGVTSPATAKYHMDILVDAGLIRRVPGAPRAIELLATEDPEPASPHHADIVTIPLPTSTSDGQGAVEVPLVGRIAAGAPILADQHVDDVVTLPRQLTGSGELFMLEVRGDSMIDAAICDGDFVVIRSQPTANNGEIVAAMIDGEATVKVLATRDGHRWLDPRNSSYAPIPGDDATILGRVVTVMRAL</sequence>
<keyword evidence="9 12" id="KW-0804">Transcription</keyword>
<comment type="subunit">
    <text evidence="12">Homodimer.</text>
</comment>
<evidence type="ECO:0000313" key="17">
    <source>
        <dbReference type="Proteomes" id="UP000627538"/>
    </source>
</evidence>
<dbReference type="EC" id="3.4.21.88" evidence="12"/>
<dbReference type="SUPFAM" id="SSF51306">
    <property type="entry name" value="LexA/Signal peptidase"/>
    <property type="match status" value="1"/>
</dbReference>
<keyword evidence="3 12" id="KW-0235">DNA replication</keyword>
<gene>
    <name evidence="12 16" type="primary">lexA</name>
    <name evidence="16" type="ORF">H8R10_08460</name>
</gene>